<accession>A0A645CGW6</accession>
<evidence type="ECO:0000313" key="1">
    <source>
        <dbReference type="EMBL" id="MPM76163.1"/>
    </source>
</evidence>
<protein>
    <submittedName>
        <fullName evidence="1">Uncharacterized protein</fullName>
    </submittedName>
</protein>
<dbReference type="EMBL" id="VSSQ01027106">
    <property type="protein sequence ID" value="MPM76163.1"/>
    <property type="molecule type" value="Genomic_DNA"/>
</dbReference>
<comment type="caution">
    <text evidence="1">The sequence shown here is derived from an EMBL/GenBank/DDBJ whole genome shotgun (WGS) entry which is preliminary data.</text>
</comment>
<gene>
    <name evidence="1" type="ORF">SDC9_123159</name>
</gene>
<organism evidence="1">
    <name type="scientific">bioreactor metagenome</name>
    <dbReference type="NCBI Taxonomy" id="1076179"/>
    <lineage>
        <taxon>unclassified sequences</taxon>
        <taxon>metagenomes</taxon>
        <taxon>ecological metagenomes</taxon>
    </lineage>
</organism>
<dbReference type="AlphaFoldDB" id="A0A645CGW6"/>
<sequence>MLNAHAHGKGLCLHGNLRGKERFKGVPGGVADCKKKLAAGKGIRAVRSLHGNAGQGSVFCLQVRQPGLKPEVGPKTQQLLPHIFENDVEHVRAHMGFCID</sequence>
<reference evidence="1" key="1">
    <citation type="submission" date="2019-08" db="EMBL/GenBank/DDBJ databases">
        <authorList>
            <person name="Kucharzyk K."/>
            <person name="Murdoch R.W."/>
            <person name="Higgins S."/>
            <person name="Loffler F."/>
        </authorList>
    </citation>
    <scope>NUCLEOTIDE SEQUENCE</scope>
</reference>
<proteinExistence type="predicted"/>
<name>A0A645CGW6_9ZZZZ</name>